<evidence type="ECO:0000256" key="2">
    <source>
        <dbReference type="ARBA" id="ARBA00004394"/>
    </source>
</evidence>
<dbReference type="Pfam" id="PF02535">
    <property type="entry name" value="Zip"/>
    <property type="match status" value="1"/>
</dbReference>
<evidence type="ECO:0000256" key="5">
    <source>
        <dbReference type="ARBA" id="ARBA00023034"/>
    </source>
</evidence>
<organism evidence="8 9">
    <name type="scientific">Onchocerca flexuosa</name>
    <dbReference type="NCBI Taxonomy" id="387005"/>
    <lineage>
        <taxon>Eukaryota</taxon>
        <taxon>Metazoa</taxon>
        <taxon>Ecdysozoa</taxon>
        <taxon>Nematoda</taxon>
        <taxon>Chromadorea</taxon>
        <taxon>Rhabditida</taxon>
        <taxon>Spirurina</taxon>
        <taxon>Spiruromorpha</taxon>
        <taxon>Filarioidea</taxon>
        <taxon>Onchocercidae</taxon>
        <taxon>Onchocerca</taxon>
    </lineage>
</organism>
<keyword evidence="5" id="KW-0333">Golgi apparatus</keyword>
<sequence length="137" mass="14856">MKAPAAFGLVSFLLVEGVERFRIRRHLTVFSIAAPLAAIITYYLIVIIENDQFSADSATGALMLFSAGTFLYVATVHILPELMGSNVRDYQLISNSAEGSNRGCNESRVSLKFIELIAVIVGAISPTFLISGHSHSH</sequence>
<dbReference type="EMBL" id="UZAJ01011915">
    <property type="protein sequence ID" value="VDO61683.1"/>
    <property type="molecule type" value="Genomic_DNA"/>
</dbReference>
<evidence type="ECO:0000256" key="4">
    <source>
        <dbReference type="ARBA" id="ARBA00022989"/>
    </source>
</evidence>
<dbReference type="InterPro" id="IPR003689">
    <property type="entry name" value="ZIP"/>
</dbReference>
<feature type="transmembrane region" description="Helical" evidence="7">
    <location>
        <begin position="113"/>
        <end position="131"/>
    </location>
</feature>
<feature type="transmembrane region" description="Helical" evidence="7">
    <location>
        <begin position="60"/>
        <end position="79"/>
    </location>
</feature>
<evidence type="ECO:0008006" key="10">
    <source>
        <dbReference type="Google" id="ProtNLM"/>
    </source>
</evidence>
<reference evidence="8 9" key="1">
    <citation type="submission" date="2018-11" db="EMBL/GenBank/DDBJ databases">
        <authorList>
            <consortium name="Pathogen Informatics"/>
        </authorList>
    </citation>
    <scope>NUCLEOTIDE SEQUENCE [LARGE SCALE GENOMIC DNA]</scope>
</reference>
<dbReference type="Proteomes" id="UP000267606">
    <property type="component" value="Unassembled WGS sequence"/>
</dbReference>
<keyword evidence="9" id="KW-1185">Reference proteome</keyword>
<evidence type="ECO:0000313" key="8">
    <source>
        <dbReference type="EMBL" id="VDO61683.1"/>
    </source>
</evidence>
<evidence type="ECO:0000256" key="3">
    <source>
        <dbReference type="ARBA" id="ARBA00022692"/>
    </source>
</evidence>
<dbReference type="GO" id="GO:0006829">
    <property type="term" value="P:zinc ion transport"/>
    <property type="evidence" value="ECO:0007669"/>
    <property type="project" value="InterPro"/>
</dbReference>
<dbReference type="GO" id="GO:0046873">
    <property type="term" value="F:metal ion transmembrane transporter activity"/>
    <property type="evidence" value="ECO:0007669"/>
    <property type="project" value="InterPro"/>
</dbReference>
<comment type="subcellular location">
    <subcellularLocation>
        <location evidence="1">Endomembrane system</location>
        <topology evidence="1">Multi-pass membrane protein</topology>
    </subcellularLocation>
    <subcellularLocation>
        <location evidence="2">Golgi apparatus membrane</location>
    </subcellularLocation>
</comment>
<keyword evidence="4 7" id="KW-1133">Transmembrane helix</keyword>
<keyword evidence="6 7" id="KW-0472">Membrane</keyword>
<name>A0A3P7YAB4_9BILA</name>
<dbReference type="GO" id="GO:0000139">
    <property type="term" value="C:Golgi membrane"/>
    <property type="evidence" value="ECO:0007669"/>
    <property type="project" value="UniProtKB-SubCell"/>
</dbReference>
<evidence type="ECO:0000313" key="9">
    <source>
        <dbReference type="Proteomes" id="UP000267606"/>
    </source>
</evidence>
<protein>
    <recommendedName>
        <fullName evidence="10">ZIP Zinc transporter</fullName>
    </recommendedName>
</protein>
<gene>
    <name evidence="8" type="ORF">OFLC_LOCUS9586</name>
</gene>
<feature type="transmembrane region" description="Helical" evidence="7">
    <location>
        <begin position="27"/>
        <end position="48"/>
    </location>
</feature>
<dbReference type="PANTHER" id="PTHR16133">
    <property type="entry name" value="SOLUTE CARRIER FAMILY 39 ZINC TRANSPORTER , MEMBER 9-RELATED"/>
    <property type="match status" value="1"/>
</dbReference>
<proteinExistence type="predicted"/>
<dbReference type="InterPro" id="IPR045891">
    <property type="entry name" value="ZIP9"/>
</dbReference>
<evidence type="ECO:0000256" key="6">
    <source>
        <dbReference type="ARBA" id="ARBA00023136"/>
    </source>
</evidence>
<accession>A0A3P7YAB4</accession>
<dbReference type="PANTHER" id="PTHR16133:SF0">
    <property type="entry name" value="ZINC_IRON REGULATED TRANSPORTER-RELATED PROTEIN 102B, ISOFORM E"/>
    <property type="match status" value="1"/>
</dbReference>
<keyword evidence="3 7" id="KW-0812">Transmembrane</keyword>
<dbReference type="AlphaFoldDB" id="A0A3P7YAB4"/>
<evidence type="ECO:0000256" key="1">
    <source>
        <dbReference type="ARBA" id="ARBA00004127"/>
    </source>
</evidence>
<evidence type="ECO:0000256" key="7">
    <source>
        <dbReference type="SAM" id="Phobius"/>
    </source>
</evidence>